<organism evidence="2 3">
    <name type="scientific">Streptomyces roseoverticillatus</name>
    <dbReference type="NCBI Taxonomy" id="66429"/>
    <lineage>
        <taxon>Bacteria</taxon>
        <taxon>Bacillati</taxon>
        <taxon>Actinomycetota</taxon>
        <taxon>Actinomycetes</taxon>
        <taxon>Kitasatosporales</taxon>
        <taxon>Streptomycetaceae</taxon>
        <taxon>Streptomyces</taxon>
    </lineage>
</organism>
<evidence type="ECO:0000313" key="2">
    <source>
        <dbReference type="EMBL" id="MEV4926374.1"/>
    </source>
</evidence>
<accession>A0ABV3J0Z7</accession>
<dbReference type="EMBL" id="JBFASG010000033">
    <property type="protein sequence ID" value="MEV4926374.1"/>
    <property type="molecule type" value="Genomic_DNA"/>
</dbReference>
<protein>
    <recommendedName>
        <fullName evidence="4">Secreted protein</fullName>
    </recommendedName>
</protein>
<proteinExistence type="predicted"/>
<evidence type="ECO:0000256" key="1">
    <source>
        <dbReference type="SAM" id="SignalP"/>
    </source>
</evidence>
<evidence type="ECO:0008006" key="4">
    <source>
        <dbReference type="Google" id="ProtNLM"/>
    </source>
</evidence>
<name>A0ABV3J0Z7_9ACTN</name>
<feature type="chain" id="PRO_5046396883" description="Secreted protein" evidence="1">
    <location>
        <begin position="37"/>
        <end position="207"/>
    </location>
</feature>
<evidence type="ECO:0000313" key="3">
    <source>
        <dbReference type="Proteomes" id="UP001552479"/>
    </source>
</evidence>
<keyword evidence="1" id="KW-0732">Signal</keyword>
<dbReference type="Proteomes" id="UP001552479">
    <property type="component" value="Unassembled WGS sequence"/>
</dbReference>
<dbReference type="InterPro" id="IPR006311">
    <property type="entry name" value="TAT_signal"/>
</dbReference>
<dbReference type="PROSITE" id="PS51318">
    <property type="entry name" value="TAT"/>
    <property type="match status" value="1"/>
</dbReference>
<reference evidence="2 3" key="1">
    <citation type="submission" date="2024-06" db="EMBL/GenBank/DDBJ databases">
        <title>The Natural Products Discovery Center: Release of the First 8490 Sequenced Strains for Exploring Actinobacteria Biosynthetic Diversity.</title>
        <authorList>
            <person name="Kalkreuter E."/>
            <person name="Kautsar S.A."/>
            <person name="Yang D."/>
            <person name="Bader C.D."/>
            <person name="Teijaro C.N."/>
            <person name="Fluegel L."/>
            <person name="Davis C.M."/>
            <person name="Simpson J.R."/>
            <person name="Lauterbach L."/>
            <person name="Steele A.D."/>
            <person name="Gui C."/>
            <person name="Meng S."/>
            <person name="Li G."/>
            <person name="Viehrig K."/>
            <person name="Ye F."/>
            <person name="Su P."/>
            <person name="Kiefer A.F."/>
            <person name="Nichols A."/>
            <person name="Cepeda A.J."/>
            <person name="Yan W."/>
            <person name="Fan B."/>
            <person name="Jiang Y."/>
            <person name="Adhikari A."/>
            <person name="Zheng C.-J."/>
            <person name="Schuster L."/>
            <person name="Cowan T.M."/>
            <person name="Smanski M.J."/>
            <person name="Chevrette M.G."/>
            <person name="De Carvalho L.P.S."/>
            <person name="Shen B."/>
        </authorList>
    </citation>
    <scope>NUCLEOTIDE SEQUENCE [LARGE SCALE GENOMIC DNA]</scope>
    <source>
        <strain evidence="2 3">NPDC053791</strain>
    </source>
</reference>
<dbReference type="Pfam" id="PF26137">
    <property type="entry name" value="Toxin_SdpC"/>
    <property type="match status" value="1"/>
</dbReference>
<feature type="signal peptide" evidence="1">
    <location>
        <begin position="1"/>
        <end position="36"/>
    </location>
</feature>
<sequence length="207" mass="21464">MDINMKSKALRRTATAVVGAATAAAVLGTLAPAAQAASEPVKKGAAEAAQHTKYTDEEIVGLFTLGSGRAAQEHPEVLKKFGIPQQKVEAARVASLTSALRKTDPAFHRAVTQNVQSGNPYKVEKALTALSADVQAVSNGKGNRADAVALGSWWFKTQQAVVQTGTVATTVAAVAEVGVVFVVAYRSADDTSQFTKQAMAASVARAL</sequence>
<dbReference type="RefSeq" id="WP_366089790.1">
    <property type="nucleotide sequence ID" value="NZ_JBFASG010000033.1"/>
</dbReference>
<gene>
    <name evidence="2" type="ORF">AB0L03_26700</name>
</gene>
<keyword evidence="3" id="KW-1185">Reference proteome</keyword>
<dbReference type="InterPro" id="IPR023888">
    <property type="entry name" value="SdpC-like"/>
</dbReference>
<comment type="caution">
    <text evidence="2">The sequence shown here is derived from an EMBL/GenBank/DDBJ whole genome shotgun (WGS) entry which is preliminary data.</text>
</comment>